<reference evidence="8" key="2">
    <citation type="submission" date="2023-01" db="EMBL/GenBank/DDBJ databases">
        <authorList>
            <person name="Sun Q."/>
            <person name="Evtushenko L."/>
        </authorList>
    </citation>
    <scope>NUCLEOTIDE SEQUENCE</scope>
    <source>
        <strain evidence="8">VKM Ac-1321</strain>
    </source>
</reference>
<dbReference type="GO" id="GO:0006935">
    <property type="term" value="P:chemotaxis"/>
    <property type="evidence" value="ECO:0007669"/>
    <property type="project" value="InterPro"/>
</dbReference>
<dbReference type="Gene3D" id="1.10.287.950">
    <property type="entry name" value="Methyl-accepting chemotaxis protein"/>
    <property type="match status" value="1"/>
</dbReference>
<dbReference type="EMBL" id="BSFP01000026">
    <property type="protein sequence ID" value="GLL02795.1"/>
    <property type="molecule type" value="Genomic_DNA"/>
</dbReference>
<dbReference type="GO" id="GO:0007165">
    <property type="term" value="P:signal transduction"/>
    <property type="evidence" value="ECO:0007669"/>
    <property type="project" value="UniProtKB-KW"/>
</dbReference>
<dbReference type="InterPro" id="IPR003660">
    <property type="entry name" value="HAMP_dom"/>
</dbReference>
<feature type="domain" description="HAMP" evidence="7">
    <location>
        <begin position="16"/>
        <end position="72"/>
    </location>
</feature>
<dbReference type="InterPro" id="IPR004089">
    <property type="entry name" value="MCPsignal_dom"/>
</dbReference>
<dbReference type="PROSITE" id="PS50111">
    <property type="entry name" value="CHEMOTAXIS_TRANSDUC_2"/>
    <property type="match status" value="1"/>
</dbReference>
<dbReference type="SUPFAM" id="SSF58104">
    <property type="entry name" value="Methyl-accepting chemotaxis protein (MCP) signaling domain"/>
    <property type="match status" value="1"/>
</dbReference>
<evidence type="ECO:0000259" key="6">
    <source>
        <dbReference type="PROSITE" id="PS50111"/>
    </source>
</evidence>
<dbReference type="PANTHER" id="PTHR32089">
    <property type="entry name" value="METHYL-ACCEPTING CHEMOTAXIS PROTEIN MCPB"/>
    <property type="match status" value="1"/>
</dbReference>
<proteinExistence type="inferred from homology"/>
<keyword evidence="3 5" id="KW-0807">Transducer</keyword>
<evidence type="ECO:0008006" key="10">
    <source>
        <dbReference type="Google" id="ProtNLM"/>
    </source>
</evidence>
<accession>A0A9W6KMB0</accession>
<gene>
    <name evidence="8" type="ORF">GCM10017581_045370</name>
</gene>
<sequence length="315" mass="32245">MMGRRKTAEPGDRTVTISTTVLEELVRVCTAVASGDFEARVQDVAGMSEHDDAIRLRHELNRMIDRTDAYVRESAAVLQAASDGRYYRRFLTGGMPGIFGAAAAAIDRGREAMSAQAGQVAAANRRRLELADAFETRVMAVAEHVAAAATELGAAAAGLAASAGAAVGQADDARAGMSAMQDSAVAIHDVVGVITAIARQTRLLALNATIEAARAGAAGRGFGVVASEVKQLAGQTADATGTIGGQVEQVRATSERAAEGADGVVATVREMAATVHGIAVAVDGDAAGGPGDGLARLAELMRAEVTDFLEVMRTG</sequence>
<comment type="similarity">
    <text evidence="4">Belongs to the methyl-accepting chemotaxis (MCP) protein family.</text>
</comment>
<evidence type="ECO:0000313" key="8">
    <source>
        <dbReference type="EMBL" id="GLL02795.1"/>
    </source>
</evidence>
<dbReference type="GO" id="GO:0016020">
    <property type="term" value="C:membrane"/>
    <property type="evidence" value="ECO:0007669"/>
    <property type="project" value="InterPro"/>
</dbReference>
<evidence type="ECO:0000256" key="5">
    <source>
        <dbReference type="PROSITE-ProRule" id="PRU00284"/>
    </source>
</evidence>
<keyword evidence="2" id="KW-1133">Transmembrane helix</keyword>
<reference evidence="8" key="1">
    <citation type="journal article" date="2014" name="Int. J. Syst. Evol. Microbiol.">
        <title>Complete genome sequence of Corynebacterium casei LMG S-19264T (=DSM 44701T), isolated from a smear-ripened cheese.</title>
        <authorList>
            <consortium name="US DOE Joint Genome Institute (JGI-PGF)"/>
            <person name="Walter F."/>
            <person name="Albersmeier A."/>
            <person name="Kalinowski J."/>
            <person name="Ruckert C."/>
        </authorList>
    </citation>
    <scope>NUCLEOTIDE SEQUENCE</scope>
    <source>
        <strain evidence="8">VKM Ac-1321</strain>
    </source>
</reference>
<dbReference type="PRINTS" id="PR00260">
    <property type="entry name" value="CHEMTRNSDUCR"/>
</dbReference>
<name>A0A9W6KMB0_9ACTN</name>
<dbReference type="GO" id="GO:0004888">
    <property type="term" value="F:transmembrane signaling receptor activity"/>
    <property type="evidence" value="ECO:0007669"/>
    <property type="project" value="InterPro"/>
</dbReference>
<dbReference type="Proteomes" id="UP001143480">
    <property type="component" value="Unassembled WGS sequence"/>
</dbReference>
<protein>
    <recommendedName>
        <fullName evidence="10">Methyl-accepting chemotaxis protein</fullName>
    </recommendedName>
</protein>
<dbReference type="AlphaFoldDB" id="A0A9W6KMB0"/>
<dbReference type="PANTHER" id="PTHR32089:SF112">
    <property type="entry name" value="LYSOZYME-LIKE PROTEIN-RELATED"/>
    <property type="match status" value="1"/>
</dbReference>
<keyword evidence="9" id="KW-1185">Reference proteome</keyword>
<evidence type="ECO:0000256" key="4">
    <source>
        <dbReference type="ARBA" id="ARBA00029447"/>
    </source>
</evidence>
<feature type="domain" description="Methyl-accepting transducer" evidence="6">
    <location>
        <begin position="127"/>
        <end position="283"/>
    </location>
</feature>
<evidence type="ECO:0000256" key="1">
    <source>
        <dbReference type="ARBA" id="ARBA00022692"/>
    </source>
</evidence>
<evidence type="ECO:0000256" key="2">
    <source>
        <dbReference type="ARBA" id="ARBA00022989"/>
    </source>
</evidence>
<organism evidence="8 9">
    <name type="scientific">Dactylosporangium matsuzakiense</name>
    <dbReference type="NCBI Taxonomy" id="53360"/>
    <lineage>
        <taxon>Bacteria</taxon>
        <taxon>Bacillati</taxon>
        <taxon>Actinomycetota</taxon>
        <taxon>Actinomycetes</taxon>
        <taxon>Micromonosporales</taxon>
        <taxon>Micromonosporaceae</taxon>
        <taxon>Dactylosporangium</taxon>
    </lineage>
</organism>
<evidence type="ECO:0000259" key="7">
    <source>
        <dbReference type="PROSITE" id="PS50885"/>
    </source>
</evidence>
<evidence type="ECO:0000256" key="3">
    <source>
        <dbReference type="ARBA" id="ARBA00023224"/>
    </source>
</evidence>
<dbReference type="PROSITE" id="PS50885">
    <property type="entry name" value="HAMP"/>
    <property type="match status" value="1"/>
</dbReference>
<dbReference type="SMART" id="SM00283">
    <property type="entry name" value="MA"/>
    <property type="match status" value="1"/>
</dbReference>
<dbReference type="Pfam" id="PF00015">
    <property type="entry name" value="MCPsignal"/>
    <property type="match status" value="1"/>
</dbReference>
<keyword evidence="2" id="KW-0472">Membrane</keyword>
<evidence type="ECO:0000313" key="9">
    <source>
        <dbReference type="Proteomes" id="UP001143480"/>
    </source>
</evidence>
<keyword evidence="1" id="KW-0812">Transmembrane</keyword>
<dbReference type="InterPro" id="IPR004090">
    <property type="entry name" value="Chemotax_Me-accpt_rcpt"/>
</dbReference>
<comment type="caution">
    <text evidence="8">The sequence shown here is derived from an EMBL/GenBank/DDBJ whole genome shotgun (WGS) entry which is preliminary data.</text>
</comment>